<feature type="transmembrane region" description="Helical" evidence="1">
    <location>
        <begin position="231"/>
        <end position="251"/>
    </location>
</feature>
<reference evidence="3" key="2">
    <citation type="journal article" date="2023" name="IMA Fungus">
        <title>Comparative genomic study of the Penicillium genus elucidates a diverse pangenome and 15 lateral gene transfer events.</title>
        <authorList>
            <person name="Petersen C."/>
            <person name="Sorensen T."/>
            <person name="Nielsen M.R."/>
            <person name="Sondergaard T.E."/>
            <person name="Sorensen J.L."/>
            <person name="Fitzpatrick D.A."/>
            <person name="Frisvad J.C."/>
            <person name="Nielsen K.L."/>
        </authorList>
    </citation>
    <scope>NUCLEOTIDE SEQUENCE</scope>
    <source>
        <strain evidence="3">IBT 17660</strain>
    </source>
</reference>
<feature type="transmembrane region" description="Helical" evidence="1">
    <location>
        <begin position="15"/>
        <end position="36"/>
    </location>
</feature>
<feature type="transmembrane region" description="Helical" evidence="1">
    <location>
        <begin position="196"/>
        <end position="219"/>
    </location>
</feature>
<keyword evidence="1" id="KW-1133">Transmembrane helix</keyword>
<keyword evidence="1" id="KW-0812">Transmembrane</keyword>
<feature type="transmembrane region" description="Helical" evidence="1">
    <location>
        <begin position="116"/>
        <end position="138"/>
    </location>
</feature>
<comment type="caution">
    <text evidence="3">The sequence shown here is derived from an EMBL/GenBank/DDBJ whole genome shotgun (WGS) entry which is preliminary data.</text>
</comment>
<keyword evidence="4" id="KW-1185">Reference proteome</keyword>
<sequence length="272" mass="31050">MSSNFQQDSIGQNRAIGVAVTIFTSIALYNALELSVLIPLSFRAYRSLYFWSLSTSTVLGVIPTCLGTLFQYFALAPLWLSLLLQNIGFICMVPTQSVVLYSRLHLITTNRRLLRFLKWLIIIDTTILLIPTVTLNFGSEYFPHSWPWVRSFDIIERLQITWFSLQEMIISSVYIIETARMIKISPKEDKKRNKILYELVGINIVAIGMDVALLILEFLGYYSTQIMLKALVYSIKLKMEFAVLGLLLSIVRAHPSGQREFMSTDMSRVLSG</sequence>
<dbReference type="InterPro" id="IPR056120">
    <property type="entry name" value="DUF7703"/>
</dbReference>
<evidence type="ECO:0000259" key="2">
    <source>
        <dbReference type="Pfam" id="PF24802"/>
    </source>
</evidence>
<keyword evidence="1" id="KW-0472">Membrane</keyword>
<dbReference type="OrthoDB" id="405906at2759"/>
<dbReference type="AlphaFoldDB" id="A0A9W9WRE6"/>
<evidence type="ECO:0000256" key="1">
    <source>
        <dbReference type="SAM" id="Phobius"/>
    </source>
</evidence>
<reference evidence="3" key="1">
    <citation type="submission" date="2022-12" db="EMBL/GenBank/DDBJ databases">
        <authorList>
            <person name="Petersen C."/>
        </authorList>
    </citation>
    <scope>NUCLEOTIDE SEQUENCE</scope>
    <source>
        <strain evidence="3">IBT 17660</strain>
    </source>
</reference>
<proteinExistence type="predicted"/>
<dbReference type="Proteomes" id="UP001147760">
    <property type="component" value="Unassembled WGS sequence"/>
</dbReference>
<evidence type="ECO:0000313" key="4">
    <source>
        <dbReference type="Proteomes" id="UP001147760"/>
    </source>
</evidence>
<dbReference type="EMBL" id="JAPWDO010000004">
    <property type="protein sequence ID" value="KAJ5472214.1"/>
    <property type="molecule type" value="Genomic_DNA"/>
</dbReference>
<gene>
    <name evidence="3" type="ORF">N7530_006215</name>
</gene>
<feature type="transmembrane region" description="Helical" evidence="1">
    <location>
        <begin position="79"/>
        <end position="104"/>
    </location>
</feature>
<dbReference type="Pfam" id="PF24802">
    <property type="entry name" value="DUF7703"/>
    <property type="match status" value="1"/>
</dbReference>
<dbReference type="PANTHER" id="PTHR37013:SF5">
    <property type="entry name" value="INTEGRAL MEMBRANE PROTEIN"/>
    <property type="match status" value="1"/>
</dbReference>
<organism evidence="3 4">
    <name type="scientific">Penicillium desertorum</name>
    <dbReference type="NCBI Taxonomy" id="1303715"/>
    <lineage>
        <taxon>Eukaryota</taxon>
        <taxon>Fungi</taxon>
        <taxon>Dikarya</taxon>
        <taxon>Ascomycota</taxon>
        <taxon>Pezizomycotina</taxon>
        <taxon>Eurotiomycetes</taxon>
        <taxon>Eurotiomycetidae</taxon>
        <taxon>Eurotiales</taxon>
        <taxon>Aspergillaceae</taxon>
        <taxon>Penicillium</taxon>
    </lineage>
</organism>
<feature type="transmembrane region" description="Helical" evidence="1">
    <location>
        <begin position="48"/>
        <end position="73"/>
    </location>
</feature>
<dbReference type="PANTHER" id="PTHR37013">
    <property type="entry name" value="INTEGRAL MEMBRANE PROTEIN (AFU_ORTHOLOGUE AFUA_1G05950)-RELATED"/>
    <property type="match status" value="1"/>
</dbReference>
<evidence type="ECO:0000313" key="3">
    <source>
        <dbReference type="EMBL" id="KAJ5472214.1"/>
    </source>
</evidence>
<name>A0A9W9WRE6_9EURO</name>
<accession>A0A9W9WRE6</accession>
<protein>
    <recommendedName>
        <fullName evidence="2">DUF7703 domain-containing protein</fullName>
    </recommendedName>
</protein>
<feature type="transmembrane region" description="Helical" evidence="1">
    <location>
        <begin position="158"/>
        <end position="176"/>
    </location>
</feature>
<feature type="domain" description="DUF7703" evidence="2">
    <location>
        <begin position="16"/>
        <end position="253"/>
    </location>
</feature>